<accession>A0ABV9KB98</accession>
<keyword evidence="1" id="KW-1133">Transmembrane helix</keyword>
<dbReference type="RefSeq" id="WP_380715411.1">
    <property type="nucleotide sequence ID" value="NZ_JBHSGI010000002.1"/>
</dbReference>
<evidence type="ECO:0000256" key="1">
    <source>
        <dbReference type="SAM" id="Phobius"/>
    </source>
</evidence>
<protein>
    <submittedName>
        <fullName evidence="2">Uncharacterized protein</fullName>
    </submittedName>
</protein>
<feature type="transmembrane region" description="Helical" evidence="1">
    <location>
        <begin position="21"/>
        <end position="43"/>
    </location>
</feature>
<evidence type="ECO:0000313" key="3">
    <source>
        <dbReference type="Proteomes" id="UP001595973"/>
    </source>
</evidence>
<feature type="transmembrane region" description="Helical" evidence="1">
    <location>
        <begin position="181"/>
        <end position="202"/>
    </location>
</feature>
<feature type="transmembrane region" description="Helical" evidence="1">
    <location>
        <begin position="63"/>
        <end position="86"/>
    </location>
</feature>
<name>A0ABV9KB98_9RHOB</name>
<reference evidence="3" key="1">
    <citation type="journal article" date="2019" name="Int. J. Syst. Evol. Microbiol.">
        <title>The Global Catalogue of Microorganisms (GCM) 10K type strain sequencing project: providing services to taxonomists for standard genome sequencing and annotation.</title>
        <authorList>
            <consortium name="The Broad Institute Genomics Platform"/>
            <consortium name="The Broad Institute Genome Sequencing Center for Infectious Disease"/>
            <person name="Wu L."/>
            <person name="Ma J."/>
        </authorList>
    </citation>
    <scope>NUCLEOTIDE SEQUENCE [LARGE SCALE GENOMIC DNA]</scope>
    <source>
        <strain evidence="3">CGMCC 4.7283</strain>
    </source>
</reference>
<feature type="transmembrane region" description="Helical" evidence="1">
    <location>
        <begin position="214"/>
        <end position="241"/>
    </location>
</feature>
<gene>
    <name evidence="2" type="ORF">ACFO5X_02050</name>
</gene>
<organism evidence="2 3">
    <name type="scientific">Seohaeicola nanhaiensis</name>
    <dbReference type="NCBI Taxonomy" id="1387282"/>
    <lineage>
        <taxon>Bacteria</taxon>
        <taxon>Pseudomonadati</taxon>
        <taxon>Pseudomonadota</taxon>
        <taxon>Alphaproteobacteria</taxon>
        <taxon>Rhodobacterales</taxon>
        <taxon>Roseobacteraceae</taxon>
        <taxon>Seohaeicola</taxon>
    </lineage>
</organism>
<dbReference type="Proteomes" id="UP001595973">
    <property type="component" value="Unassembled WGS sequence"/>
</dbReference>
<keyword evidence="3" id="KW-1185">Reference proteome</keyword>
<feature type="transmembrane region" description="Helical" evidence="1">
    <location>
        <begin position="107"/>
        <end position="136"/>
    </location>
</feature>
<dbReference type="EMBL" id="JBHSGI010000002">
    <property type="protein sequence ID" value="MFC4667324.1"/>
    <property type="molecule type" value="Genomic_DNA"/>
</dbReference>
<feature type="transmembrane region" description="Helical" evidence="1">
    <location>
        <begin position="142"/>
        <end position="161"/>
    </location>
</feature>
<proteinExistence type="predicted"/>
<sequence>MFSLGVLRHAVSMLFYDLWATVRLTLLPVLIGYGLGYFAAIEIGGVGADNLLGDRPVVVDGRIMLGLLAYVLVYFAAFCWAAVAWHRYSLLAERPGGLLPRFDAAQFWAYVGAGFRVGGMGLLMFVPLTIVVGILAPMIGNIWMVMLIMGIPMLLISARLLRYSLVMPAAALGKRMTLAEAAAASEGHTGTFVALTVMLWLIGTLSETDFGGGWAGLILSFLLVWFSLALGLSVLTTLYGVCVEKRDLS</sequence>
<keyword evidence="1" id="KW-0472">Membrane</keyword>
<evidence type="ECO:0000313" key="2">
    <source>
        <dbReference type="EMBL" id="MFC4667324.1"/>
    </source>
</evidence>
<keyword evidence="1" id="KW-0812">Transmembrane</keyword>
<comment type="caution">
    <text evidence="2">The sequence shown here is derived from an EMBL/GenBank/DDBJ whole genome shotgun (WGS) entry which is preliminary data.</text>
</comment>